<dbReference type="Proteomes" id="UP000020077">
    <property type="component" value="Unassembled WGS sequence"/>
</dbReference>
<feature type="domain" description="Type I restriction modification DNA specificity" evidence="4">
    <location>
        <begin position="179"/>
        <end position="286"/>
    </location>
</feature>
<evidence type="ECO:0000313" key="6">
    <source>
        <dbReference type="Proteomes" id="UP000020077"/>
    </source>
</evidence>
<dbReference type="EMBL" id="JDVG02000485">
    <property type="protein sequence ID" value="KFB71828.1"/>
    <property type="molecule type" value="Genomic_DNA"/>
</dbReference>
<accession>A0A080LTP8</accession>
<gene>
    <name evidence="5" type="ORF">AW09_003019</name>
</gene>
<dbReference type="PANTHER" id="PTHR30408:SF12">
    <property type="entry name" value="TYPE I RESTRICTION ENZYME MJAVIII SPECIFICITY SUBUNIT"/>
    <property type="match status" value="1"/>
</dbReference>
<reference evidence="5 6" key="1">
    <citation type="submission" date="2014-02" db="EMBL/GenBank/DDBJ databases">
        <title>Expanding our view of genomic diversity in Candidatus Accumulibacter clades.</title>
        <authorList>
            <person name="Skennerton C.T."/>
            <person name="Barr J.J."/>
            <person name="Slater F.R."/>
            <person name="Bond P.L."/>
            <person name="Tyson G.W."/>
        </authorList>
    </citation>
    <scope>NUCLEOTIDE SEQUENCE [LARGE SCALE GENOMIC DNA]</scope>
    <source>
        <strain evidence="6">BA-91</strain>
    </source>
</reference>
<keyword evidence="2" id="KW-0680">Restriction system</keyword>
<dbReference type="Gene3D" id="3.90.220.20">
    <property type="entry name" value="DNA methylase specificity domains"/>
    <property type="match status" value="2"/>
</dbReference>
<dbReference type="AlphaFoldDB" id="A0A080LTP8"/>
<sequence>MFHTVQRKDYSLEYLGYWSNIVPWQEIATQTALPSLTQTDANNVIVGYPPLDEQRRIASWLDLQTHRIDKRRELLGKKRELLRDLRINLILEVLASGLRGHEKSPTGLCDLPELPLGWTASHAKRLLRYVTSGSRGWAKYYADEGDLFLRIGNLTRETIDLDLSDVKYVALPSKAAEGKRTRLREGDMLVSITADLGSIAVAPKLNKPAYVNQHIALCRAKDSVHPRWLGYAMCSPQSKRQMMDFGYGGTKIQLSLDDVRNVWLAVPPLDEQREMAAFLDARLDKIARQIALIDQLDDLLQQQRQAIIHEAVTGKIDLSAYDPPAEMA</sequence>
<organism evidence="5 6">
    <name type="scientific">Candidatus Accumulibacter phosphatis</name>
    <dbReference type="NCBI Taxonomy" id="327160"/>
    <lineage>
        <taxon>Bacteria</taxon>
        <taxon>Pseudomonadati</taxon>
        <taxon>Pseudomonadota</taxon>
        <taxon>Betaproteobacteria</taxon>
        <taxon>Candidatus Accumulibacter</taxon>
    </lineage>
</organism>
<dbReference type="GO" id="GO:0009307">
    <property type="term" value="P:DNA restriction-modification system"/>
    <property type="evidence" value="ECO:0007669"/>
    <property type="project" value="UniProtKB-KW"/>
</dbReference>
<evidence type="ECO:0000256" key="3">
    <source>
        <dbReference type="ARBA" id="ARBA00023125"/>
    </source>
</evidence>
<evidence type="ECO:0000256" key="2">
    <source>
        <dbReference type="ARBA" id="ARBA00022747"/>
    </source>
</evidence>
<evidence type="ECO:0000259" key="4">
    <source>
        <dbReference type="Pfam" id="PF01420"/>
    </source>
</evidence>
<protein>
    <submittedName>
        <fullName evidence="5">EcoKI restriction-modification system protein HsdS</fullName>
    </submittedName>
</protein>
<keyword evidence="3" id="KW-0238">DNA-binding</keyword>
<evidence type="ECO:0000256" key="1">
    <source>
        <dbReference type="ARBA" id="ARBA00010923"/>
    </source>
</evidence>
<dbReference type="PANTHER" id="PTHR30408">
    <property type="entry name" value="TYPE-1 RESTRICTION ENZYME ECOKI SPECIFICITY PROTEIN"/>
    <property type="match status" value="1"/>
</dbReference>
<dbReference type="SUPFAM" id="SSF116734">
    <property type="entry name" value="DNA methylase specificity domain"/>
    <property type="match status" value="2"/>
</dbReference>
<dbReference type="InterPro" id="IPR000055">
    <property type="entry name" value="Restrct_endonuc_typeI_TRD"/>
</dbReference>
<name>A0A080LTP8_9PROT</name>
<comment type="caution">
    <text evidence="5">The sequence shown here is derived from an EMBL/GenBank/DDBJ whole genome shotgun (WGS) entry which is preliminary data.</text>
</comment>
<dbReference type="InterPro" id="IPR052021">
    <property type="entry name" value="Type-I_RS_S_subunit"/>
</dbReference>
<evidence type="ECO:0000313" key="5">
    <source>
        <dbReference type="EMBL" id="KFB71828.1"/>
    </source>
</evidence>
<dbReference type="Pfam" id="PF01420">
    <property type="entry name" value="Methylase_S"/>
    <property type="match status" value="1"/>
</dbReference>
<proteinExistence type="inferred from homology"/>
<dbReference type="GO" id="GO:0003677">
    <property type="term" value="F:DNA binding"/>
    <property type="evidence" value="ECO:0007669"/>
    <property type="project" value="UniProtKB-KW"/>
</dbReference>
<comment type="similarity">
    <text evidence="1">Belongs to the type-I restriction system S methylase family.</text>
</comment>
<dbReference type="InterPro" id="IPR044946">
    <property type="entry name" value="Restrct_endonuc_typeI_TRD_sf"/>
</dbReference>